<accession>A0A9P3WDW5</accession>
<dbReference type="InterPro" id="IPR009061">
    <property type="entry name" value="DNA-bd_dom_put_sf"/>
</dbReference>
<sequence length="126" mass="14767">MLPERSVSVGSANLHFISLSLISAYREEYSPLQRYLALYCYAYYFYFSLGILTLKVNTTISDRVVLLRQPQQLIRINKMLHLLDCSRTTLYRWVKAGIFPQPIIRGGRTLGWPEQAYDDWLKEQQS</sequence>
<keyword evidence="1" id="KW-1133">Transmembrane helix</keyword>
<dbReference type="InterPro" id="IPR010260">
    <property type="entry name" value="AlpA"/>
</dbReference>
<comment type="caution">
    <text evidence="2">The sequence shown here is derived from an EMBL/GenBank/DDBJ whole genome shotgun (WGS) entry which is preliminary data.</text>
</comment>
<proteinExistence type="predicted"/>
<gene>
    <name evidence="2" type="ORF">I8531_001770</name>
</gene>
<feature type="transmembrane region" description="Helical" evidence="1">
    <location>
        <begin position="6"/>
        <end position="24"/>
    </location>
</feature>
<organism evidence="2 3">
    <name type="scientific">Kluyvera intermedia</name>
    <name type="common">Enterobacter intermedius</name>
    <dbReference type="NCBI Taxonomy" id="61648"/>
    <lineage>
        <taxon>Bacteria</taxon>
        <taxon>Pseudomonadati</taxon>
        <taxon>Pseudomonadota</taxon>
        <taxon>Gammaproteobacteria</taxon>
        <taxon>Enterobacterales</taxon>
        <taxon>Enterobacteriaceae</taxon>
        <taxon>Kluyvera</taxon>
    </lineage>
</organism>
<reference evidence="2" key="2">
    <citation type="submission" date="2020-10" db="EMBL/GenBank/DDBJ databases">
        <authorList>
            <consortium name="NCBI Pathogen Detection Project"/>
        </authorList>
    </citation>
    <scope>NUCLEOTIDE SEQUENCE</scope>
    <source>
        <strain evidence="2">CAVp300</strain>
    </source>
</reference>
<keyword evidence="1" id="KW-0812">Transmembrane</keyword>
<dbReference type="Gene3D" id="1.10.238.160">
    <property type="match status" value="1"/>
</dbReference>
<dbReference type="Pfam" id="PF05930">
    <property type="entry name" value="Phage_AlpA"/>
    <property type="match status" value="1"/>
</dbReference>
<dbReference type="Proteomes" id="UP000867740">
    <property type="component" value="Unassembled WGS sequence"/>
</dbReference>
<dbReference type="AlphaFoldDB" id="A0A9P3WDW5"/>
<evidence type="ECO:0000313" key="3">
    <source>
        <dbReference type="Proteomes" id="UP000867740"/>
    </source>
</evidence>
<feature type="transmembrane region" description="Helical" evidence="1">
    <location>
        <begin position="36"/>
        <end position="54"/>
    </location>
</feature>
<protein>
    <submittedName>
        <fullName evidence="2">AlpA family phage regulatory protein</fullName>
    </submittedName>
</protein>
<dbReference type="SUPFAM" id="SSF46955">
    <property type="entry name" value="Putative DNA-binding domain"/>
    <property type="match status" value="1"/>
</dbReference>
<reference evidence="2" key="1">
    <citation type="journal article" date="2018" name="Genome Biol.">
        <title>SKESA: strategic k-mer extension for scrupulous assemblies.</title>
        <authorList>
            <person name="Souvorov A."/>
            <person name="Agarwala R."/>
            <person name="Lipman D.J."/>
        </authorList>
    </citation>
    <scope>NUCLEOTIDE SEQUENCE</scope>
    <source>
        <strain evidence="2">CAVp300</strain>
    </source>
</reference>
<dbReference type="EMBL" id="DACSUM010000011">
    <property type="protein sequence ID" value="HAT3581483.1"/>
    <property type="molecule type" value="Genomic_DNA"/>
</dbReference>
<keyword evidence="1" id="KW-0472">Membrane</keyword>
<evidence type="ECO:0000256" key="1">
    <source>
        <dbReference type="SAM" id="Phobius"/>
    </source>
</evidence>
<evidence type="ECO:0000313" key="2">
    <source>
        <dbReference type="EMBL" id="HAT3581483.1"/>
    </source>
</evidence>
<name>A0A9P3WDW5_KLUIN</name>